<evidence type="ECO:0000256" key="3">
    <source>
        <dbReference type="ARBA" id="ARBA00022679"/>
    </source>
</evidence>
<dbReference type="EMBL" id="JAPWTK010000007">
    <property type="protein sequence ID" value="KAJ8960969.1"/>
    <property type="molecule type" value="Genomic_DNA"/>
</dbReference>
<evidence type="ECO:0000256" key="4">
    <source>
        <dbReference type="ARBA" id="ARBA00022691"/>
    </source>
</evidence>
<name>A0AAV8ZC92_9CUCU</name>
<dbReference type="GO" id="GO:0005737">
    <property type="term" value="C:cytoplasm"/>
    <property type="evidence" value="ECO:0007669"/>
    <property type="project" value="TreeGrafter"/>
</dbReference>
<evidence type="ECO:0000256" key="5">
    <source>
        <dbReference type="ARBA" id="ARBA00039112"/>
    </source>
</evidence>
<keyword evidence="3" id="KW-0808">Transferase</keyword>
<dbReference type="PANTHER" id="PTHR12753">
    <property type="entry name" value="AD-003 - RELATED"/>
    <property type="match status" value="1"/>
</dbReference>
<evidence type="ECO:0000256" key="6">
    <source>
        <dbReference type="ARBA" id="ARBA00039449"/>
    </source>
</evidence>
<comment type="similarity">
    <text evidence="1">Belongs to the methyltransferase superfamily. NTM1 family.</text>
</comment>
<dbReference type="Proteomes" id="UP001162162">
    <property type="component" value="Unassembled WGS sequence"/>
</dbReference>
<dbReference type="EC" id="2.1.1.244" evidence="5"/>
<evidence type="ECO:0000313" key="13">
    <source>
        <dbReference type="Proteomes" id="UP001162162"/>
    </source>
</evidence>
<protein>
    <recommendedName>
        <fullName evidence="6">Alpha N-terminal protein methyltransferase 1</fullName>
        <ecNumber evidence="5">2.1.1.244</ecNumber>
    </recommendedName>
    <alternativeName>
        <fullName evidence="7">X-Pro-Lys N-terminal protein methyltransferase 1</fullName>
    </alternativeName>
</protein>
<dbReference type="AlphaFoldDB" id="A0AAV8ZC92"/>
<dbReference type="InterPro" id="IPR008576">
    <property type="entry name" value="MeTrfase_NTM1"/>
</dbReference>
<dbReference type="FunFam" id="3.40.50.150:FF:000025">
    <property type="entry name" value="N-terminal Xaa-Pro-Lys N-methyltransferase 1"/>
    <property type="match status" value="1"/>
</dbReference>
<keyword evidence="4" id="KW-0949">S-adenosyl-L-methionine</keyword>
<proteinExistence type="inferred from homology"/>
<evidence type="ECO:0000256" key="2">
    <source>
        <dbReference type="ARBA" id="ARBA00022603"/>
    </source>
</evidence>
<organism evidence="12 13">
    <name type="scientific">Aromia moschata</name>
    <dbReference type="NCBI Taxonomy" id="1265417"/>
    <lineage>
        <taxon>Eukaryota</taxon>
        <taxon>Metazoa</taxon>
        <taxon>Ecdysozoa</taxon>
        <taxon>Arthropoda</taxon>
        <taxon>Hexapoda</taxon>
        <taxon>Insecta</taxon>
        <taxon>Pterygota</taxon>
        <taxon>Neoptera</taxon>
        <taxon>Endopterygota</taxon>
        <taxon>Coleoptera</taxon>
        <taxon>Polyphaga</taxon>
        <taxon>Cucujiformia</taxon>
        <taxon>Chrysomeloidea</taxon>
        <taxon>Cerambycidae</taxon>
        <taxon>Cerambycinae</taxon>
        <taxon>Callichromatini</taxon>
        <taxon>Aromia</taxon>
    </lineage>
</organism>
<dbReference type="Pfam" id="PF05891">
    <property type="entry name" value="Methyltransf_PK"/>
    <property type="match status" value="1"/>
</dbReference>
<accession>A0AAV8ZC92</accession>
<evidence type="ECO:0000256" key="11">
    <source>
        <dbReference type="SAM" id="MobiDB-lite"/>
    </source>
</evidence>
<gene>
    <name evidence="12" type="ORF">NQ318_020272</name>
</gene>
<dbReference type="Gene3D" id="3.40.50.150">
    <property type="entry name" value="Vaccinia Virus protein VP39"/>
    <property type="match status" value="1"/>
</dbReference>
<comment type="catalytic activity">
    <reaction evidence="9">
        <text>N-terminal L-prolyl-L-prolyl-L-lysyl-[protein] + 2 S-adenosyl-L-methionine = N-terminal N,N-dimethyl-L-prolyl-L-prolyl-L-lysyl-[protein] + 2 S-adenosyl-L-homocysteine + 2 H(+)</text>
        <dbReference type="Rhea" id="RHEA:54736"/>
        <dbReference type="Rhea" id="RHEA-COMP:13787"/>
        <dbReference type="Rhea" id="RHEA-COMP:13974"/>
        <dbReference type="ChEBI" id="CHEBI:15378"/>
        <dbReference type="ChEBI" id="CHEBI:57856"/>
        <dbReference type="ChEBI" id="CHEBI:59789"/>
        <dbReference type="ChEBI" id="CHEBI:138059"/>
        <dbReference type="ChEBI" id="CHEBI:138318"/>
        <dbReference type="EC" id="2.1.1.244"/>
    </reaction>
</comment>
<comment type="catalytic activity">
    <reaction evidence="8">
        <text>N-terminal L-seryl-L-prolyl-L-lysyl-[protein] + 3 S-adenosyl-L-methionine = N-terminal N,N,N-trimethyl-L-seryl-L-prolyl-L-lysyl-[protein] + 3 S-adenosyl-L-homocysteine + 3 H(+)</text>
        <dbReference type="Rhea" id="RHEA:54724"/>
        <dbReference type="Rhea" id="RHEA-COMP:13789"/>
        <dbReference type="Rhea" id="RHEA-COMP:13973"/>
        <dbReference type="ChEBI" id="CHEBI:15378"/>
        <dbReference type="ChEBI" id="CHEBI:57856"/>
        <dbReference type="ChEBI" id="CHEBI:59789"/>
        <dbReference type="ChEBI" id="CHEBI:138061"/>
        <dbReference type="ChEBI" id="CHEBI:138317"/>
        <dbReference type="EC" id="2.1.1.244"/>
    </reaction>
</comment>
<dbReference type="PANTHER" id="PTHR12753:SF0">
    <property type="entry name" value="ALPHA N-TERMINAL PROTEIN METHYLTRANSFERASE 1"/>
    <property type="match status" value="1"/>
</dbReference>
<evidence type="ECO:0000256" key="8">
    <source>
        <dbReference type="ARBA" id="ARBA00047306"/>
    </source>
</evidence>
<dbReference type="SUPFAM" id="SSF53335">
    <property type="entry name" value="S-adenosyl-L-methionine-dependent methyltransferases"/>
    <property type="match status" value="1"/>
</dbReference>
<sequence>MTTEIVKISDDAFYSDGANYWAEIPATVDGMLGGFGFISQTDIKGSKMLLKQLFNSKTPPGRKYALDCGAGIGRISKFLLTDLFDKVDLVEQNAAFLQQAKKYLVPKIEKVGEFYSVGLQNFQPEARKYDVIWVQWVIGHLTDGDLINFFISCRSGLKANGAIVVKENITSTDEVELDRQDSSVTRPVALLRKIFDKAGLECYRQSKQTNFPKELYSVYMFVLKPKQTDYICTNEPEVSDEDVQSKPENKDTRDSHSDDLENVYNVIKENENCNFQTLHDNTEVPHPED</sequence>
<evidence type="ECO:0000313" key="12">
    <source>
        <dbReference type="EMBL" id="KAJ8960969.1"/>
    </source>
</evidence>
<keyword evidence="13" id="KW-1185">Reference proteome</keyword>
<dbReference type="CDD" id="cd02440">
    <property type="entry name" value="AdoMet_MTases"/>
    <property type="match status" value="1"/>
</dbReference>
<dbReference type="InterPro" id="IPR029063">
    <property type="entry name" value="SAM-dependent_MTases_sf"/>
</dbReference>
<comment type="caution">
    <text evidence="12">The sequence shown here is derived from an EMBL/GenBank/DDBJ whole genome shotgun (WGS) entry which is preliminary data.</text>
</comment>
<feature type="region of interest" description="Disordered" evidence="11">
    <location>
        <begin position="235"/>
        <end position="261"/>
    </location>
</feature>
<evidence type="ECO:0000256" key="1">
    <source>
        <dbReference type="ARBA" id="ARBA00009059"/>
    </source>
</evidence>
<dbReference type="GO" id="GO:0071885">
    <property type="term" value="F:N-terminal protein N-methyltransferase activity"/>
    <property type="evidence" value="ECO:0007669"/>
    <property type="project" value="UniProtKB-EC"/>
</dbReference>
<reference evidence="12" key="1">
    <citation type="journal article" date="2023" name="Insect Mol. Biol.">
        <title>Genome sequencing provides insights into the evolution of gene families encoding plant cell wall-degrading enzymes in longhorned beetles.</title>
        <authorList>
            <person name="Shin N.R."/>
            <person name="Okamura Y."/>
            <person name="Kirsch R."/>
            <person name="Pauchet Y."/>
        </authorList>
    </citation>
    <scope>NUCLEOTIDE SEQUENCE</scope>
    <source>
        <strain evidence="12">AMC_N1</strain>
    </source>
</reference>
<comment type="catalytic activity">
    <reaction evidence="10">
        <text>N-terminal L-alanyl-L-prolyl-L-lysyl-[protein] + 3 S-adenosyl-L-methionine = N-terminal N,N,N-trimethyl-L-alanyl-L-prolyl-L-lysyl-[protein] + 3 S-adenosyl-L-homocysteine + 3 H(+)</text>
        <dbReference type="Rhea" id="RHEA:54712"/>
        <dbReference type="Rhea" id="RHEA-COMP:13785"/>
        <dbReference type="Rhea" id="RHEA-COMP:13971"/>
        <dbReference type="ChEBI" id="CHEBI:15378"/>
        <dbReference type="ChEBI" id="CHEBI:57856"/>
        <dbReference type="ChEBI" id="CHEBI:59789"/>
        <dbReference type="ChEBI" id="CHEBI:138057"/>
        <dbReference type="ChEBI" id="CHEBI:138315"/>
        <dbReference type="EC" id="2.1.1.244"/>
    </reaction>
</comment>
<keyword evidence="2" id="KW-0489">Methyltransferase</keyword>
<feature type="compositionally biased region" description="Basic and acidic residues" evidence="11">
    <location>
        <begin position="243"/>
        <end position="259"/>
    </location>
</feature>
<evidence type="ECO:0000256" key="9">
    <source>
        <dbReference type="ARBA" id="ARBA00047885"/>
    </source>
</evidence>
<evidence type="ECO:0000256" key="10">
    <source>
        <dbReference type="ARBA" id="ARBA00048167"/>
    </source>
</evidence>
<evidence type="ECO:0000256" key="7">
    <source>
        <dbReference type="ARBA" id="ARBA00043129"/>
    </source>
</evidence>
<dbReference type="GO" id="GO:0032259">
    <property type="term" value="P:methylation"/>
    <property type="evidence" value="ECO:0007669"/>
    <property type="project" value="UniProtKB-KW"/>
</dbReference>